<gene>
    <name evidence="2" type="ORF">E3O65_08225</name>
</gene>
<dbReference type="InterPro" id="IPR023210">
    <property type="entry name" value="NADP_OxRdtase_dom"/>
</dbReference>
<accession>A0ABY2J0U0</accession>
<evidence type="ECO:0000313" key="2">
    <source>
        <dbReference type="EMBL" id="TFC98324.1"/>
    </source>
</evidence>
<comment type="caution">
    <text evidence="2">The sequence shown here is derived from an EMBL/GenBank/DDBJ whole genome shotgun (WGS) entry which is preliminary data.</text>
</comment>
<dbReference type="CDD" id="cd19152">
    <property type="entry name" value="AKR_AKR15A"/>
    <property type="match status" value="1"/>
</dbReference>
<proteinExistence type="predicted"/>
<sequence>MLKPTESALNGGRSAPVAESAARPLGRGGLHVGPYSFGAAPIANLGHRVTDQAAHQAIDAAWDAGIRYFDVAPHYGLGLGEERLGAALTGRPREDFIISTKVGRLLVTNPAGRQADPEGYDVVSPLTRRRDYSRDGVVRSVEESLIRLGLDYLDIVFVHDPDDYYREALDEAFPALDELRAQGIIRSFGAGMNQSEMLAEFTLNTSLDVIMCAGRYTLLDQRALDDLLPAATGHGVSIVAAAVFNSGILAQMRPAPNATYDYSPATREMVDRVNGIADICERHSVPLPAAAIQFSLGHPAVSTVCVGARSSEQVERNVSLFDVKIPGDLWAELAAEGLIRADAPTPK</sequence>
<dbReference type="PANTHER" id="PTHR42686">
    <property type="entry name" value="GH17980P-RELATED"/>
    <property type="match status" value="1"/>
</dbReference>
<dbReference type="PANTHER" id="PTHR42686:SF1">
    <property type="entry name" value="GH17980P-RELATED"/>
    <property type="match status" value="1"/>
</dbReference>
<reference evidence="2 3" key="1">
    <citation type="submission" date="2019-03" db="EMBL/GenBank/DDBJ databases">
        <title>Genomics of glacier-inhabiting Cryobacterium strains.</title>
        <authorList>
            <person name="Liu Q."/>
            <person name="Xin Y.-H."/>
        </authorList>
    </citation>
    <scope>NUCLEOTIDE SEQUENCE [LARGE SCALE GENOMIC DNA]</scope>
    <source>
        <strain evidence="2 3">TMT4-23</strain>
    </source>
</reference>
<dbReference type="Gene3D" id="3.20.20.100">
    <property type="entry name" value="NADP-dependent oxidoreductase domain"/>
    <property type="match status" value="1"/>
</dbReference>
<dbReference type="Proteomes" id="UP000298355">
    <property type="component" value="Unassembled WGS sequence"/>
</dbReference>
<protein>
    <submittedName>
        <fullName evidence="2">Aldo/keto reductase</fullName>
    </submittedName>
</protein>
<dbReference type="Pfam" id="PF00248">
    <property type="entry name" value="Aldo_ket_red"/>
    <property type="match status" value="1"/>
</dbReference>
<dbReference type="InterPro" id="IPR036812">
    <property type="entry name" value="NAD(P)_OxRdtase_dom_sf"/>
</dbReference>
<evidence type="ECO:0000313" key="3">
    <source>
        <dbReference type="Proteomes" id="UP000298355"/>
    </source>
</evidence>
<organism evidence="2 3">
    <name type="scientific">Cryobacterium breve</name>
    <dbReference type="NCBI Taxonomy" id="1259258"/>
    <lineage>
        <taxon>Bacteria</taxon>
        <taxon>Bacillati</taxon>
        <taxon>Actinomycetota</taxon>
        <taxon>Actinomycetes</taxon>
        <taxon>Micrococcales</taxon>
        <taxon>Microbacteriaceae</taxon>
        <taxon>Cryobacterium</taxon>
    </lineage>
</organism>
<dbReference type="RefSeq" id="WP_134363262.1">
    <property type="nucleotide sequence ID" value="NZ_SOGJ01000021.1"/>
</dbReference>
<dbReference type="SUPFAM" id="SSF51430">
    <property type="entry name" value="NAD(P)-linked oxidoreductase"/>
    <property type="match status" value="1"/>
</dbReference>
<dbReference type="EMBL" id="SOGJ01000021">
    <property type="protein sequence ID" value="TFC98324.1"/>
    <property type="molecule type" value="Genomic_DNA"/>
</dbReference>
<keyword evidence="3" id="KW-1185">Reference proteome</keyword>
<dbReference type="InterPro" id="IPR020471">
    <property type="entry name" value="AKR"/>
</dbReference>
<name>A0ABY2J0U0_9MICO</name>
<feature type="domain" description="NADP-dependent oxidoreductase" evidence="1">
    <location>
        <begin position="37"/>
        <end position="333"/>
    </location>
</feature>
<evidence type="ECO:0000259" key="1">
    <source>
        <dbReference type="Pfam" id="PF00248"/>
    </source>
</evidence>